<dbReference type="PANTHER" id="PTHR43105:SF10">
    <property type="entry name" value="NADH-QUINONE OXIDOREDUCTASE SUBUNIT G"/>
    <property type="match status" value="1"/>
</dbReference>
<evidence type="ECO:0000313" key="17">
    <source>
        <dbReference type="Proteomes" id="UP000001208"/>
    </source>
</evidence>
<comment type="subcellular location">
    <subcellularLocation>
        <location evidence="2">Membrane</location>
    </subcellularLocation>
</comment>
<dbReference type="RefSeq" id="WP_012500546.1">
    <property type="nucleotide sequence ID" value="NC_011026.1"/>
</dbReference>
<dbReference type="GO" id="GO:0016020">
    <property type="term" value="C:membrane"/>
    <property type="evidence" value="ECO:0007669"/>
    <property type="project" value="UniProtKB-SubCell"/>
</dbReference>
<dbReference type="InterPro" id="IPR006963">
    <property type="entry name" value="Mopterin_OxRdtase_4Fe-4S_dom"/>
</dbReference>
<evidence type="ECO:0000313" key="16">
    <source>
        <dbReference type="EMBL" id="ACF14463.1"/>
    </source>
</evidence>
<evidence type="ECO:0000256" key="3">
    <source>
        <dbReference type="ARBA" id="ARBA00005404"/>
    </source>
</evidence>
<keyword evidence="5" id="KW-0001">2Fe-2S</keyword>
<evidence type="ECO:0000256" key="11">
    <source>
        <dbReference type="ARBA" id="ARBA00023027"/>
    </source>
</evidence>
<dbReference type="EC" id="1.6.99.3" evidence="16"/>
<proteinExistence type="inferred from homology"/>
<dbReference type="GO" id="GO:0051537">
    <property type="term" value="F:2 iron, 2 sulfur cluster binding"/>
    <property type="evidence" value="ECO:0007669"/>
    <property type="project" value="UniProtKB-KW"/>
</dbReference>
<dbReference type="InterPro" id="IPR036010">
    <property type="entry name" value="2Fe-2S_ferredoxin-like_sf"/>
</dbReference>
<accession>B3QUW2</accession>
<dbReference type="SMART" id="SM00929">
    <property type="entry name" value="NADH-G_4Fe-4S_3"/>
    <property type="match status" value="1"/>
</dbReference>
<dbReference type="SUPFAM" id="SSF54292">
    <property type="entry name" value="2Fe-2S ferredoxin-like"/>
    <property type="match status" value="1"/>
</dbReference>
<dbReference type="KEGG" id="cts:Ctha_2011"/>
<dbReference type="Proteomes" id="UP000001208">
    <property type="component" value="Chromosome"/>
</dbReference>
<keyword evidence="10" id="KW-0411">Iron-sulfur</keyword>
<feature type="domain" description="4Fe-4S Mo/W bis-MGD-type" evidence="14">
    <location>
        <begin position="246"/>
        <end position="302"/>
    </location>
</feature>
<organism evidence="16 17">
    <name type="scientific">Chloroherpeton thalassium (strain ATCC 35110 / GB-78)</name>
    <dbReference type="NCBI Taxonomy" id="517418"/>
    <lineage>
        <taxon>Bacteria</taxon>
        <taxon>Pseudomonadati</taxon>
        <taxon>Chlorobiota</taxon>
        <taxon>Chlorobiia</taxon>
        <taxon>Chlorobiales</taxon>
        <taxon>Chloroherpetonaceae</taxon>
        <taxon>Chloroherpeton</taxon>
    </lineage>
</organism>
<reference evidence="16 17" key="1">
    <citation type="submission" date="2008-06" db="EMBL/GenBank/DDBJ databases">
        <title>Complete sequence of Chloroherpeton thalassium ATCC 35110.</title>
        <authorList>
            <consortium name="US DOE Joint Genome Institute"/>
            <person name="Lucas S."/>
            <person name="Copeland A."/>
            <person name="Lapidus A."/>
            <person name="Glavina del Rio T."/>
            <person name="Dalin E."/>
            <person name="Tice H."/>
            <person name="Bruce D."/>
            <person name="Goodwin L."/>
            <person name="Pitluck S."/>
            <person name="Schmutz J."/>
            <person name="Larimer F."/>
            <person name="Land M."/>
            <person name="Hauser L."/>
            <person name="Kyrpides N."/>
            <person name="Mikhailova N."/>
            <person name="Liu Z."/>
            <person name="Li T."/>
            <person name="Zhao F."/>
            <person name="Overmann J."/>
            <person name="Bryant D.A."/>
            <person name="Richardson P."/>
        </authorList>
    </citation>
    <scope>NUCLEOTIDE SEQUENCE [LARGE SCALE GENOMIC DNA]</scope>
    <source>
        <strain evidence="17">ATCC 35110 / GB-78</strain>
    </source>
</reference>
<dbReference type="GO" id="GO:0051539">
    <property type="term" value="F:4 iron, 4 sulfur cluster binding"/>
    <property type="evidence" value="ECO:0007669"/>
    <property type="project" value="UniProtKB-KW"/>
</dbReference>
<keyword evidence="12" id="KW-0472">Membrane</keyword>
<evidence type="ECO:0000259" key="15">
    <source>
        <dbReference type="PROSITE" id="PS51839"/>
    </source>
</evidence>
<evidence type="ECO:0000256" key="13">
    <source>
        <dbReference type="ARBA" id="ARBA00034078"/>
    </source>
</evidence>
<dbReference type="GO" id="GO:0008137">
    <property type="term" value="F:NADH dehydrogenase (ubiquinone) activity"/>
    <property type="evidence" value="ECO:0007669"/>
    <property type="project" value="InterPro"/>
</dbReference>
<dbReference type="Gene3D" id="3.10.20.740">
    <property type="match status" value="1"/>
</dbReference>
<dbReference type="InterPro" id="IPR006656">
    <property type="entry name" value="Mopterin_OxRdtase"/>
</dbReference>
<keyword evidence="9" id="KW-0408">Iron</keyword>
<dbReference type="Pfam" id="PF22117">
    <property type="entry name" value="Fer4_Nqo3"/>
    <property type="match status" value="1"/>
</dbReference>
<evidence type="ECO:0000256" key="10">
    <source>
        <dbReference type="ARBA" id="ARBA00023014"/>
    </source>
</evidence>
<evidence type="ECO:0000256" key="8">
    <source>
        <dbReference type="ARBA" id="ARBA00022967"/>
    </source>
</evidence>
<dbReference type="SUPFAM" id="SSF54862">
    <property type="entry name" value="4Fe-4S ferredoxins"/>
    <property type="match status" value="1"/>
</dbReference>
<comment type="cofactor">
    <cofactor evidence="1">
        <name>[4Fe-4S] cluster</name>
        <dbReference type="ChEBI" id="CHEBI:49883"/>
    </cofactor>
</comment>
<feature type="domain" description="4Fe-4S His(Cys)3-ligated-type" evidence="15">
    <location>
        <begin position="107"/>
        <end position="146"/>
    </location>
</feature>
<dbReference type="PROSITE" id="PS00641">
    <property type="entry name" value="COMPLEX1_75K_1"/>
    <property type="match status" value="1"/>
</dbReference>
<dbReference type="GO" id="GO:0003954">
    <property type="term" value="F:NADH dehydrogenase activity"/>
    <property type="evidence" value="ECO:0007669"/>
    <property type="project" value="TreeGrafter"/>
</dbReference>
<keyword evidence="7" id="KW-0479">Metal-binding</keyword>
<comment type="similarity">
    <text evidence="3">Belongs to the complex I 75 kDa subunit family.</text>
</comment>
<evidence type="ECO:0000256" key="2">
    <source>
        <dbReference type="ARBA" id="ARBA00004370"/>
    </source>
</evidence>
<keyword evidence="8" id="KW-1278">Translocase</keyword>
<dbReference type="InterPro" id="IPR054351">
    <property type="entry name" value="NADH_UbQ_OxRdtase_ferredoxin"/>
</dbReference>
<keyword evidence="16" id="KW-0560">Oxidoreductase</keyword>
<dbReference type="InterPro" id="IPR001041">
    <property type="entry name" value="2Fe-2S_ferredoxin-type"/>
</dbReference>
<dbReference type="GO" id="GO:0046872">
    <property type="term" value="F:metal ion binding"/>
    <property type="evidence" value="ECO:0007669"/>
    <property type="project" value="UniProtKB-KW"/>
</dbReference>
<keyword evidence="17" id="KW-1185">Reference proteome</keyword>
<keyword evidence="11" id="KW-0520">NAD</keyword>
<dbReference type="PROSITE" id="PS00643">
    <property type="entry name" value="COMPLEX1_75K_3"/>
    <property type="match status" value="1"/>
</dbReference>
<dbReference type="GO" id="GO:0042773">
    <property type="term" value="P:ATP synthesis coupled electron transport"/>
    <property type="evidence" value="ECO:0007669"/>
    <property type="project" value="InterPro"/>
</dbReference>
<protein>
    <submittedName>
        <fullName evidence="16">NADH dehydrogenase</fullName>
        <ecNumber evidence="16">1.6.99.3</ecNumber>
    </submittedName>
</protein>
<evidence type="ECO:0000256" key="6">
    <source>
        <dbReference type="ARBA" id="ARBA00022719"/>
    </source>
</evidence>
<dbReference type="InterPro" id="IPR019574">
    <property type="entry name" value="NADH_UbQ_OxRdtase_Gsu_4Fe4S-bd"/>
</dbReference>
<evidence type="ECO:0000256" key="5">
    <source>
        <dbReference type="ARBA" id="ARBA00022714"/>
    </source>
</evidence>
<dbReference type="EMBL" id="CP001100">
    <property type="protein sequence ID" value="ACF14463.1"/>
    <property type="molecule type" value="Genomic_DNA"/>
</dbReference>
<dbReference type="InterPro" id="IPR050123">
    <property type="entry name" value="Prok_molybdopt-oxidoreductase"/>
</dbReference>
<dbReference type="GO" id="GO:0048038">
    <property type="term" value="F:quinone binding"/>
    <property type="evidence" value="ECO:0007669"/>
    <property type="project" value="UniProtKB-KW"/>
</dbReference>
<evidence type="ECO:0000259" key="14">
    <source>
        <dbReference type="PROSITE" id="PS51669"/>
    </source>
</evidence>
<gene>
    <name evidence="16" type="ordered locus">Ctha_2011</name>
</gene>
<dbReference type="CDD" id="cd00207">
    <property type="entry name" value="fer2"/>
    <property type="match status" value="1"/>
</dbReference>
<dbReference type="Gene3D" id="3.30.70.20">
    <property type="match status" value="1"/>
</dbReference>
<sequence>MAKIFIDGIECEAHPKQTIIQIADGINNGGKQIVDIPRFCYHPALAVAGNCRMCLVEFGLPGRNKDGSPQLDESGNPVIRWMPKLTTACTTEISDGMHVKTHHTSQVVADAQKGVLEFILINHPLDCPICDQAGECPLQQITYKYGPEESRYEFEKVHKPKREKWGTKIVFDGERCINCTRCVRFFDEYTETHELEIVQRGWNNYPALAPDQTPDENRYAMNVIDLCPVGALTSSDHRFNARVWEMSATDTISVADARCSSVRLWVRDNRVMRLTARPNPLVNGFFISDDDRLNYKWINDNRADAPTIKVGNAQQTADWPNAIQKAAELLRRYRPDEIFVLASARASLETNFVVKKFATEILKTQHLDFLRHIEGADDALLIRADKTPNALGCDMLGIAPAAGGISADDLPEAVWSGKIKCVLAIEDTVEEWLSPEVRAKLEALILLPHNLSDALNEADVVLPAATFAEQIGTFLNFEGVLQLARPAKALKHQNRELMKEMALSRWDKHATQFDRWSSEENKIDAKPAWEILCELSGTMGKAFGYQTAREIFAEIATSLSAFNELDYQKLGKIGVKLEGVNV</sequence>
<evidence type="ECO:0000256" key="7">
    <source>
        <dbReference type="ARBA" id="ARBA00022723"/>
    </source>
</evidence>
<dbReference type="PROSITE" id="PS51669">
    <property type="entry name" value="4FE4S_MOW_BIS_MGD"/>
    <property type="match status" value="1"/>
</dbReference>
<dbReference type="PROSITE" id="PS51839">
    <property type="entry name" value="4FE4S_HC3"/>
    <property type="match status" value="1"/>
</dbReference>
<dbReference type="FunFam" id="3.10.20.740:FF:000004">
    <property type="entry name" value="NADH-quinone oxidoreductase"/>
    <property type="match status" value="1"/>
</dbReference>
<dbReference type="Pfam" id="PF10588">
    <property type="entry name" value="NADH-G_4Fe-4S_3"/>
    <property type="match status" value="1"/>
</dbReference>
<dbReference type="HOGENOM" id="CLU_000422_11_7_10"/>
<keyword evidence="6" id="KW-0874">Quinone</keyword>
<comment type="cofactor">
    <cofactor evidence="13">
        <name>[2Fe-2S] cluster</name>
        <dbReference type="ChEBI" id="CHEBI:190135"/>
    </cofactor>
</comment>
<dbReference type="Pfam" id="PF00384">
    <property type="entry name" value="Molybdopterin"/>
    <property type="match status" value="1"/>
</dbReference>
<evidence type="ECO:0000256" key="1">
    <source>
        <dbReference type="ARBA" id="ARBA00001966"/>
    </source>
</evidence>
<dbReference type="Gene3D" id="3.40.50.740">
    <property type="match status" value="1"/>
</dbReference>
<dbReference type="STRING" id="517418.Ctha_2011"/>
<name>B3QUW2_CHLT3</name>
<dbReference type="OrthoDB" id="9805142at2"/>
<evidence type="ECO:0000256" key="4">
    <source>
        <dbReference type="ARBA" id="ARBA00022485"/>
    </source>
</evidence>
<evidence type="ECO:0000256" key="9">
    <source>
        <dbReference type="ARBA" id="ARBA00023004"/>
    </source>
</evidence>
<evidence type="ECO:0000256" key="12">
    <source>
        <dbReference type="ARBA" id="ARBA00023136"/>
    </source>
</evidence>
<keyword evidence="4" id="KW-0004">4Fe-4S</keyword>
<dbReference type="eggNOG" id="COG1034">
    <property type="taxonomic scope" value="Bacteria"/>
</dbReference>
<dbReference type="InterPro" id="IPR000283">
    <property type="entry name" value="NADH_UbQ_OxRdtase_75kDa_su_CS"/>
</dbReference>
<dbReference type="PANTHER" id="PTHR43105">
    <property type="entry name" value="RESPIRATORY NITRATE REDUCTASE"/>
    <property type="match status" value="1"/>
</dbReference>
<dbReference type="SUPFAM" id="SSF53706">
    <property type="entry name" value="Formate dehydrogenase/DMSO reductase, domains 1-3"/>
    <property type="match status" value="1"/>
</dbReference>
<dbReference type="AlphaFoldDB" id="B3QUW2"/>
<dbReference type="Pfam" id="PF13510">
    <property type="entry name" value="Fer2_4"/>
    <property type="match status" value="1"/>
</dbReference>